<organism evidence="1 2">
    <name type="scientific">Pyropia yezoensis</name>
    <name type="common">Susabi-nori</name>
    <name type="synonym">Porphyra yezoensis</name>
    <dbReference type="NCBI Taxonomy" id="2788"/>
    <lineage>
        <taxon>Eukaryota</taxon>
        <taxon>Rhodophyta</taxon>
        <taxon>Bangiophyceae</taxon>
        <taxon>Bangiales</taxon>
        <taxon>Bangiaceae</taxon>
        <taxon>Pyropia</taxon>
    </lineage>
</organism>
<dbReference type="Proteomes" id="UP000798662">
    <property type="component" value="Chromosome 2"/>
</dbReference>
<proteinExistence type="predicted"/>
<evidence type="ECO:0000313" key="1">
    <source>
        <dbReference type="EMBL" id="KAK1863712.1"/>
    </source>
</evidence>
<gene>
    <name evidence="1" type="ORF">I4F81_006266</name>
</gene>
<reference evidence="1" key="1">
    <citation type="submission" date="2019-11" db="EMBL/GenBank/DDBJ databases">
        <title>Nori genome reveals adaptations in red seaweeds to the harsh intertidal environment.</title>
        <authorList>
            <person name="Wang D."/>
            <person name="Mao Y."/>
        </authorList>
    </citation>
    <scope>NUCLEOTIDE SEQUENCE</scope>
    <source>
        <tissue evidence="1">Gametophyte</tissue>
    </source>
</reference>
<name>A0ACC3C1N2_PYRYE</name>
<evidence type="ECO:0000313" key="2">
    <source>
        <dbReference type="Proteomes" id="UP000798662"/>
    </source>
</evidence>
<protein>
    <submittedName>
        <fullName evidence="1">Uncharacterized protein</fullName>
    </submittedName>
</protein>
<comment type="caution">
    <text evidence="1">The sequence shown here is derived from an EMBL/GenBank/DDBJ whole genome shotgun (WGS) entry which is preliminary data.</text>
</comment>
<accession>A0ACC3C1N2</accession>
<keyword evidence="2" id="KW-1185">Reference proteome</keyword>
<dbReference type="EMBL" id="CM020619">
    <property type="protein sequence ID" value="KAK1863712.1"/>
    <property type="molecule type" value="Genomic_DNA"/>
</dbReference>
<sequence>MCLAHPSSPITALAAGPATSAALTADGRVYTCGCGAYGATGHGDDTNLSLPREVVWAPPPGSGGGGATPARSPIVAVALGGTHTLLVDAAGVLYTCGRALPAGHGGTAAVLSPTALPLPAPAGRAVVAVAAGRNHCLAVDDEGAVYAWGAGYDGALGLGTKADARTPTRVPLPPAAPGGGPPPVVTAAAAGRDFSLLLTAAGRVLSAGCDDSGQLGVGRGHPSRYVRSFGPLAGPIGTVTITAVAAGDGHGLALDADGGVWAWGAGADGSLGDGQRGSDAPLARRVAGIAGRVVAVDAGGGHSAALTEGGVLYLWGRGRDGQLGRADSGREGAAAGGGGGVVLASAAAYALTPVPLTGVGEVAAVALGGDHTLALLRADA</sequence>